<feature type="transmembrane region" description="Helical" evidence="7">
    <location>
        <begin position="318"/>
        <end position="347"/>
    </location>
</feature>
<keyword evidence="4 7" id="KW-1133">Transmembrane helix</keyword>
<gene>
    <name evidence="10" type="ORF">HII17_04835</name>
</gene>
<feature type="domain" description="MacB-like periplasmic core" evidence="9">
    <location>
        <begin position="22"/>
        <end position="241"/>
    </location>
</feature>
<dbReference type="InterPro" id="IPR025857">
    <property type="entry name" value="MacB_PCD"/>
</dbReference>
<name>A0A7Y0LB45_9GAMM</name>
<dbReference type="Proteomes" id="UP000568664">
    <property type="component" value="Unassembled WGS sequence"/>
</dbReference>
<dbReference type="InterPro" id="IPR003838">
    <property type="entry name" value="ABC3_permease_C"/>
</dbReference>
<evidence type="ECO:0000259" key="8">
    <source>
        <dbReference type="Pfam" id="PF02687"/>
    </source>
</evidence>
<evidence type="ECO:0000256" key="2">
    <source>
        <dbReference type="ARBA" id="ARBA00022475"/>
    </source>
</evidence>
<dbReference type="PANTHER" id="PTHR30572">
    <property type="entry name" value="MEMBRANE COMPONENT OF TRANSPORTER-RELATED"/>
    <property type="match status" value="1"/>
</dbReference>
<evidence type="ECO:0000256" key="1">
    <source>
        <dbReference type="ARBA" id="ARBA00004651"/>
    </source>
</evidence>
<comment type="caution">
    <text evidence="10">The sequence shown here is derived from an EMBL/GenBank/DDBJ whole genome shotgun (WGS) entry which is preliminary data.</text>
</comment>
<dbReference type="GO" id="GO:0005886">
    <property type="term" value="C:plasma membrane"/>
    <property type="evidence" value="ECO:0007669"/>
    <property type="project" value="UniProtKB-SubCell"/>
</dbReference>
<dbReference type="Pfam" id="PF02687">
    <property type="entry name" value="FtsX"/>
    <property type="match status" value="1"/>
</dbReference>
<keyword evidence="11" id="KW-1185">Reference proteome</keyword>
<evidence type="ECO:0000256" key="4">
    <source>
        <dbReference type="ARBA" id="ARBA00022989"/>
    </source>
</evidence>
<accession>A0A7Y0LB45</accession>
<evidence type="ECO:0000259" key="9">
    <source>
        <dbReference type="Pfam" id="PF12704"/>
    </source>
</evidence>
<dbReference type="InterPro" id="IPR050250">
    <property type="entry name" value="Macrolide_Exporter_MacB"/>
</dbReference>
<sequence length="398" mass="43106">MPWFDLIRWVSRSISFQGRRAVLSITGFAIGIAAVVMMSAIGESLKHYILKEFTQFGSNIIAISPGKTETMGMGGLLNTVRPLSVGDSVAINQLGSVSYTVPVIAGTAKVKADQKFRYTDVVGVNSLADSAWKLTVTKGQFLPNDDINRPRNLAVLGAKVAKALFAYSNPVGKLIHIGSKRFRIVGVLAEKGQFMGQDLDEMVYIPTTLAMQLFNRESVMEIDVFYYGNYTSEQVANQITNLLVNRHGREDFTLITQDDMLSSLSNILSVVKIAGSALGIIALFVGAIGIATIMSINVSERISEIGLLRALGCTSNQLLSMFVCEAMLMATLSGIIGFAIVFIIALVTKLMWIDVLHGVSFSIFLLTLLFSAFIGLISGIFPALKASKATPIEALRTE</sequence>
<dbReference type="AlphaFoldDB" id="A0A7Y0LB45"/>
<keyword evidence="2" id="KW-1003">Cell membrane</keyword>
<protein>
    <submittedName>
        <fullName evidence="10">FtsX-like permease family protein</fullName>
    </submittedName>
</protein>
<evidence type="ECO:0000256" key="3">
    <source>
        <dbReference type="ARBA" id="ARBA00022692"/>
    </source>
</evidence>
<evidence type="ECO:0000256" key="7">
    <source>
        <dbReference type="SAM" id="Phobius"/>
    </source>
</evidence>
<evidence type="ECO:0000313" key="11">
    <source>
        <dbReference type="Proteomes" id="UP000568664"/>
    </source>
</evidence>
<proteinExistence type="inferred from homology"/>
<dbReference type="EMBL" id="JABBXH010000002">
    <property type="protein sequence ID" value="NMP30882.1"/>
    <property type="molecule type" value="Genomic_DNA"/>
</dbReference>
<keyword evidence="3 7" id="KW-0812">Transmembrane</keyword>
<evidence type="ECO:0000256" key="5">
    <source>
        <dbReference type="ARBA" id="ARBA00023136"/>
    </source>
</evidence>
<evidence type="ECO:0000256" key="6">
    <source>
        <dbReference type="ARBA" id="ARBA00038076"/>
    </source>
</evidence>
<dbReference type="PANTHER" id="PTHR30572:SF4">
    <property type="entry name" value="ABC TRANSPORTER PERMEASE YTRF"/>
    <property type="match status" value="1"/>
</dbReference>
<keyword evidence="5 7" id="KW-0472">Membrane</keyword>
<dbReference type="GO" id="GO:0022857">
    <property type="term" value="F:transmembrane transporter activity"/>
    <property type="evidence" value="ECO:0007669"/>
    <property type="project" value="TreeGrafter"/>
</dbReference>
<evidence type="ECO:0000313" key="10">
    <source>
        <dbReference type="EMBL" id="NMP30882.1"/>
    </source>
</evidence>
<dbReference type="Pfam" id="PF12704">
    <property type="entry name" value="MacB_PCD"/>
    <property type="match status" value="1"/>
</dbReference>
<comment type="similarity">
    <text evidence="6">Belongs to the ABC-4 integral membrane protein family.</text>
</comment>
<feature type="domain" description="ABC3 transporter permease C-terminal" evidence="8">
    <location>
        <begin position="278"/>
        <end position="391"/>
    </location>
</feature>
<organism evidence="10 11">
    <name type="scientific">Thalassotalea algicola</name>
    <dbReference type="NCBI Taxonomy" id="2716224"/>
    <lineage>
        <taxon>Bacteria</taxon>
        <taxon>Pseudomonadati</taxon>
        <taxon>Pseudomonadota</taxon>
        <taxon>Gammaproteobacteria</taxon>
        <taxon>Alteromonadales</taxon>
        <taxon>Colwelliaceae</taxon>
        <taxon>Thalassotalea</taxon>
    </lineage>
</organism>
<dbReference type="RefSeq" id="WP_169074234.1">
    <property type="nucleotide sequence ID" value="NZ_JABBXH010000002.1"/>
</dbReference>
<reference evidence="10 11" key="1">
    <citation type="submission" date="2020-04" db="EMBL/GenBank/DDBJ databases">
        <title>Thalassotalea sp. M1531, isolated from the surface of marine red alga.</title>
        <authorList>
            <person name="Pang L."/>
            <person name="Lu D.-C."/>
        </authorList>
    </citation>
    <scope>NUCLEOTIDE SEQUENCE [LARGE SCALE GENOMIC DNA]</scope>
    <source>
        <strain evidence="10 11">M1531</strain>
    </source>
</reference>
<feature type="transmembrane region" description="Helical" evidence="7">
    <location>
        <begin position="359"/>
        <end position="381"/>
    </location>
</feature>
<feature type="transmembrane region" description="Helical" evidence="7">
    <location>
        <begin position="273"/>
        <end position="298"/>
    </location>
</feature>
<feature type="transmembrane region" description="Helical" evidence="7">
    <location>
        <begin position="21"/>
        <end position="41"/>
    </location>
</feature>
<comment type="subcellular location">
    <subcellularLocation>
        <location evidence="1">Cell membrane</location>
        <topology evidence="1">Multi-pass membrane protein</topology>
    </subcellularLocation>
</comment>